<dbReference type="AlphaFoldDB" id="A0A316V0B9"/>
<keyword evidence="3" id="KW-0547">Nucleotide-binding</keyword>
<dbReference type="GO" id="GO:0004475">
    <property type="term" value="F:mannose-1-phosphate guanylyltransferase (GTP) activity"/>
    <property type="evidence" value="ECO:0007669"/>
    <property type="project" value="InterPro"/>
</dbReference>
<dbReference type="Pfam" id="PF22640">
    <property type="entry name" value="ManC_GMP_beta-helix"/>
    <property type="match status" value="1"/>
</dbReference>
<dbReference type="FunFam" id="3.90.550.10:FF:000046">
    <property type="entry name" value="Mannose-1-phosphate guanylyltransferase (GDP)"/>
    <property type="match status" value="1"/>
</dbReference>
<dbReference type="PANTHER" id="PTHR46390:SF1">
    <property type="entry name" value="MANNOSE-1-PHOSPHATE GUANYLYLTRANSFERASE"/>
    <property type="match status" value="1"/>
</dbReference>
<keyword evidence="1 8" id="KW-0808">Transferase</keyword>
<dbReference type="OrthoDB" id="5594057at2759"/>
<protein>
    <submittedName>
        <fullName evidence="8">Putative mannose-1-phosphate guanylyltransferase</fullName>
    </submittedName>
</protein>
<dbReference type="InterPro" id="IPR005835">
    <property type="entry name" value="NTP_transferase_dom"/>
</dbReference>
<keyword evidence="4" id="KW-0342">GTP-binding</keyword>
<dbReference type="SUPFAM" id="SSF159283">
    <property type="entry name" value="Guanosine diphospho-D-mannose pyrophosphorylase/mannose-6-phosphate isomerase linker domain"/>
    <property type="match status" value="1"/>
</dbReference>
<feature type="domain" description="Nucleotidyl transferase" evidence="6">
    <location>
        <begin position="143"/>
        <end position="422"/>
    </location>
</feature>
<dbReference type="InterPro" id="IPR029044">
    <property type="entry name" value="Nucleotide-diphossugar_trans"/>
</dbReference>
<dbReference type="InterPro" id="IPR051161">
    <property type="entry name" value="Mannose-6P_isomerase_type2"/>
</dbReference>
<sequence>MPPSNGNVGGLGLDTNVKPSTSHPATQDAPPAAATAAAAGGLNDQSMMMQVLSGIQDMQKELTRLNRRLDAMEAPDMSGSYSPLSRPLPISRFNSYTNGTPRLGSPDKGSRALPPHITQLGTAESQPAPILAKQPDLGLWCVVPAGGAGTRLWPLSRENYPKFLLDLTGSGRTLLQSTWDRLLPLAGAKQLMVVTGSAHTDPVMGQLPELEESNVFAEPSPKESMAAIGLAAAVLQRRDPEAVLGSFAADHIISGRDAFESAVTEAVAVAKAGFLVTIGIAPSHPSTGFGYIKLGENLRVSSAPNARKVIDFKEKPDARTASAYLATGDYRWNGGMFVVKAAVLMSLLKKSMPSLHEGLDRIAAAWDTADRQSVLHEVWPTLDKIAIDHAVAEPAARAGQVAVIPATFGWDDVGDFSSLADLLPAEKGEARVLGESKLVITEGQAGGLVVPAGGRPIACLGVDDVVVVDTQEVLLVTTRARAQEVKKMVAKIKARNMGYLT</sequence>
<gene>
    <name evidence="8" type="ORF">BDZ90DRAFT_216801</name>
</gene>
<dbReference type="Proteomes" id="UP000245884">
    <property type="component" value="Unassembled WGS sequence"/>
</dbReference>
<dbReference type="Gene3D" id="3.90.550.10">
    <property type="entry name" value="Spore Coat Polysaccharide Biosynthesis Protein SpsA, Chain A"/>
    <property type="match status" value="1"/>
</dbReference>
<evidence type="ECO:0000259" key="6">
    <source>
        <dbReference type="Pfam" id="PF00483"/>
    </source>
</evidence>
<dbReference type="PANTHER" id="PTHR46390">
    <property type="entry name" value="MANNOSE-1-PHOSPHATE GUANYLYLTRANSFERASE"/>
    <property type="match status" value="1"/>
</dbReference>
<dbReference type="GO" id="GO:0009298">
    <property type="term" value="P:GDP-mannose biosynthetic process"/>
    <property type="evidence" value="ECO:0007669"/>
    <property type="project" value="TreeGrafter"/>
</dbReference>
<evidence type="ECO:0000313" key="8">
    <source>
        <dbReference type="EMBL" id="PWN29623.1"/>
    </source>
</evidence>
<feature type="domain" description="MannoseP isomerase/GMP-like beta-helix" evidence="7">
    <location>
        <begin position="448"/>
        <end position="491"/>
    </location>
</feature>
<dbReference type="RefSeq" id="XP_025364235.1">
    <property type="nucleotide sequence ID" value="XM_025504286.1"/>
</dbReference>
<dbReference type="CDD" id="cd02509">
    <property type="entry name" value="GDP-M1P_Guanylyltransferase"/>
    <property type="match status" value="1"/>
</dbReference>
<accession>A0A316V0B9</accession>
<dbReference type="GO" id="GO:0005525">
    <property type="term" value="F:GTP binding"/>
    <property type="evidence" value="ECO:0007669"/>
    <property type="project" value="UniProtKB-KW"/>
</dbReference>
<evidence type="ECO:0000256" key="2">
    <source>
        <dbReference type="ARBA" id="ARBA00022695"/>
    </source>
</evidence>
<keyword evidence="2 8" id="KW-0548">Nucleotidyltransferase</keyword>
<evidence type="ECO:0000256" key="1">
    <source>
        <dbReference type="ARBA" id="ARBA00022679"/>
    </source>
</evidence>
<dbReference type="Pfam" id="PF00483">
    <property type="entry name" value="NTP_transferase"/>
    <property type="match status" value="1"/>
</dbReference>
<name>A0A316V0B9_9BASI</name>
<reference evidence="8 9" key="1">
    <citation type="journal article" date="2018" name="Mol. Biol. Evol.">
        <title>Broad Genomic Sampling Reveals a Smut Pathogenic Ancestry of the Fungal Clade Ustilaginomycotina.</title>
        <authorList>
            <person name="Kijpornyongpan T."/>
            <person name="Mondo S.J."/>
            <person name="Barry K."/>
            <person name="Sandor L."/>
            <person name="Lee J."/>
            <person name="Lipzen A."/>
            <person name="Pangilinan J."/>
            <person name="LaButti K."/>
            <person name="Hainaut M."/>
            <person name="Henrissat B."/>
            <person name="Grigoriev I.V."/>
            <person name="Spatafora J.W."/>
            <person name="Aime M.C."/>
        </authorList>
    </citation>
    <scope>NUCLEOTIDE SEQUENCE [LARGE SCALE GENOMIC DNA]</scope>
    <source>
        <strain evidence="8 9">MCA 5214</strain>
    </source>
</reference>
<evidence type="ECO:0000256" key="3">
    <source>
        <dbReference type="ARBA" id="ARBA00022741"/>
    </source>
</evidence>
<evidence type="ECO:0000313" key="9">
    <source>
        <dbReference type="Proteomes" id="UP000245884"/>
    </source>
</evidence>
<dbReference type="GeneID" id="37026109"/>
<dbReference type="EMBL" id="KZ819663">
    <property type="protein sequence ID" value="PWN29623.1"/>
    <property type="molecule type" value="Genomic_DNA"/>
</dbReference>
<evidence type="ECO:0000259" key="7">
    <source>
        <dbReference type="Pfam" id="PF22640"/>
    </source>
</evidence>
<evidence type="ECO:0000256" key="4">
    <source>
        <dbReference type="ARBA" id="ARBA00023134"/>
    </source>
</evidence>
<dbReference type="InterPro" id="IPR054566">
    <property type="entry name" value="ManC/GMP-like_b-helix"/>
</dbReference>
<feature type="region of interest" description="Disordered" evidence="5">
    <location>
        <begin position="1"/>
        <end position="32"/>
    </location>
</feature>
<proteinExistence type="predicted"/>
<dbReference type="SUPFAM" id="SSF53448">
    <property type="entry name" value="Nucleotide-diphospho-sugar transferases"/>
    <property type="match status" value="1"/>
</dbReference>
<keyword evidence="9" id="KW-1185">Reference proteome</keyword>
<dbReference type="InterPro" id="IPR049577">
    <property type="entry name" value="GMPP_N"/>
</dbReference>
<organism evidence="8 9">
    <name type="scientific">Jaminaea rosea</name>
    <dbReference type="NCBI Taxonomy" id="1569628"/>
    <lineage>
        <taxon>Eukaryota</taxon>
        <taxon>Fungi</taxon>
        <taxon>Dikarya</taxon>
        <taxon>Basidiomycota</taxon>
        <taxon>Ustilaginomycotina</taxon>
        <taxon>Exobasidiomycetes</taxon>
        <taxon>Microstromatales</taxon>
        <taxon>Microstromatales incertae sedis</taxon>
        <taxon>Jaminaea</taxon>
    </lineage>
</organism>
<evidence type="ECO:0000256" key="5">
    <source>
        <dbReference type="SAM" id="MobiDB-lite"/>
    </source>
</evidence>